<comment type="caution">
    <text evidence="6">Lacks conserved residue(s) required for the propagation of feature annotation.</text>
</comment>
<reference evidence="8" key="1">
    <citation type="submission" date="2024-07" db="EMBL/GenBank/DDBJ databases">
        <authorList>
            <person name="Yu S.T."/>
        </authorList>
    </citation>
    <scope>NUCLEOTIDE SEQUENCE</scope>
    <source>
        <strain evidence="8">Y1</strain>
    </source>
</reference>
<dbReference type="InterPro" id="IPR001525">
    <property type="entry name" value="C5_MeTfrase"/>
</dbReference>
<dbReference type="GO" id="GO:0009307">
    <property type="term" value="P:DNA restriction-modification system"/>
    <property type="evidence" value="ECO:0007669"/>
    <property type="project" value="UniProtKB-KW"/>
</dbReference>
<dbReference type="Gene3D" id="3.40.50.150">
    <property type="entry name" value="Vaccinia Virus protein VP39"/>
    <property type="match status" value="1"/>
</dbReference>
<dbReference type="AlphaFoldDB" id="A0AB39TRR0"/>
<comment type="similarity">
    <text evidence="6">Belongs to the class I-like SAM-binding methyltransferase superfamily. C5-methyltransferase family.</text>
</comment>
<dbReference type="GO" id="GO:0044027">
    <property type="term" value="P:negative regulation of gene expression via chromosomal CpG island methylation"/>
    <property type="evidence" value="ECO:0007669"/>
    <property type="project" value="TreeGrafter"/>
</dbReference>
<dbReference type="REBASE" id="858818">
    <property type="entry name" value="M1.SspsY1ORF27780P"/>
</dbReference>
<evidence type="ECO:0000256" key="4">
    <source>
        <dbReference type="ARBA" id="ARBA00022691"/>
    </source>
</evidence>
<dbReference type="PANTHER" id="PTHR10629">
    <property type="entry name" value="CYTOSINE-SPECIFIC METHYLTRANSFERASE"/>
    <property type="match status" value="1"/>
</dbReference>
<evidence type="ECO:0000256" key="5">
    <source>
        <dbReference type="ARBA" id="ARBA00022747"/>
    </source>
</evidence>
<dbReference type="PRINTS" id="PR00105">
    <property type="entry name" value="C5METTRFRASE"/>
</dbReference>
<keyword evidence="2 6" id="KW-0489">Methyltransferase</keyword>
<dbReference type="RefSeq" id="WP_369184545.1">
    <property type="nucleotide sequence ID" value="NZ_CP163445.1"/>
</dbReference>
<dbReference type="Pfam" id="PF00145">
    <property type="entry name" value="DNA_methylase"/>
    <property type="match status" value="1"/>
</dbReference>
<dbReference type="InterPro" id="IPR045920">
    <property type="entry name" value="DUF6339"/>
</dbReference>
<keyword evidence="3 6" id="KW-0808">Transferase</keyword>
<accession>A0AB39TRR0</accession>
<dbReference type="PANTHER" id="PTHR10629:SF52">
    <property type="entry name" value="DNA (CYTOSINE-5)-METHYLTRANSFERASE 1"/>
    <property type="match status" value="1"/>
</dbReference>
<dbReference type="InterPro" id="IPR029063">
    <property type="entry name" value="SAM-dependent_MTases_sf"/>
</dbReference>
<sequence>MSFLYPRLLAGQARPLFEEYRHLSPAELTERVAITHSSAVYVATGGDRISETRLKRLRGLVVDLATEAGFPNRSSRTSNAEFDIRLAALLHSEMGLVPAEAASRDVWAFLALVLLPDVAYWRYPDPPRDRVLGSDLTRHVFGRLWWRAQLVHSSDDPDPYGALRILGEAAFDQIYARRAALGGSPYTVKAILRVWNGLDLRGLSERDTLRDFLKRLLRLAPFVLFDGIEEQALDEELQAVAQESVAALLRAASAEKVEPEPKPNAVSGLIPAPAPPPARFTPPATDETRHARRRFTSLEICAGAGAQALGLERAGFDPVMLLDHNRKACATISLNRPHWDVRCGDLVEFDPLEYPNLLNVDLLSGGLPRIKSAAAVRRADDTEARKVLAAALRLLTLVRPKALLLENLPDLFDSPDFAADRSSIESELTQAGYHPSWTVLNAADFGVPQNRRSAFLVALLEPYNSAFSWPEPTGKPTRTVGEVLRTSMAANGWPGAELWCTRADQAAPALVGGSENRGGADLGPTGSKRAWANLGVDGNSLADDPPDAGFPIDGNPKITVRQAAMIQAIPDDWQLAGGKTAEYRQVGHALPPPLAEAIGRALARALSTGEAVLGHLTQVPTRSSDSLAG</sequence>
<dbReference type="SUPFAM" id="SSF53335">
    <property type="entry name" value="S-adenosyl-L-methionine-dependent methyltransferases"/>
    <property type="match status" value="1"/>
</dbReference>
<keyword evidence="4 6" id="KW-0949">S-adenosyl-L-methionine</keyword>
<dbReference type="GO" id="GO:0003677">
    <property type="term" value="F:DNA binding"/>
    <property type="evidence" value="ECO:0007669"/>
    <property type="project" value="TreeGrafter"/>
</dbReference>
<dbReference type="PROSITE" id="PS51679">
    <property type="entry name" value="SAM_MT_C5"/>
    <property type="match status" value="1"/>
</dbReference>
<organism evidence="8">
    <name type="scientific">Streptomyces sp. Y1</name>
    <dbReference type="NCBI Taxonomy" id="3238634"/>
    <lineage>
        <taxon>Bacteria</taxon>
        <taxon>Bacillati</taxon>
        <taxon>Actinomycetota</taxon>
        <taxon>Actinomycetes</taxon>
        <taxon>Kitasatosporales</taxon>
        <taxon>Streptomycetaceae</taxon>
        <taxon>Streptomyces</taxon>
    </lineage>
</organism>
<evidence type="ECO:0000256" key="7">
    <source>
        <dbReference type="SAM" id="MobiDB-lite"/>
    </source>
</evidence>
<evidence type="ECO:0000256" key="3">
    <source>
        <dbReference type="ARBA" id="ARBA00022679"/>
    </source>
</evidence>
<gene>
    <name evidence="8" type="ORF">AB2U05_27780</name>
</gene>
<proteinExistence type="inferred from homology"/>
<evidence type="ECO:0000256" key="6">
    <source>
        <dbReference type="PROSITE-ProRule" id="PRU01016"/>
    </source>
</evidence>
<dbReference type="GO" id="GO:0003886">
    <property type="term" value="F:DNA (cytosine-5-)-methyltransferase activity"/>
    <property type="evidence" value="ECO:0007669"/>
    <property type="project" value="UniProtKB-EC"/>
</dbReference>
<name>A0AB39TRR0_9ACTN</name>
<keyword evidence="5" id="KW-0680">Restriction system</keyword>
<dbReference type="EC" id="2.1.1.37" evidence="1"/>
<dbReference type="EMBL" id="CP163445">
    <property type="protein sequence ID" value="XDQ82000.1"/>
    <property type="molecule type" value="Genomic_DNA"/>
</dbReference>
<evidence type="ECO:0000256" key="1">
    <source>
        <dbReference type="ARBA" id="ARBA00011975"/>
    </source>
</evidence>
<feature type="region of interest" description="Disordered" evidence="7">
    <location>
        <begin position="259"/>
        <end position="284"/>
    </location>
</feature>
<dbReference type="GO" id="GO:0032259">
    <property type="term" value="P:methylation"/>
    <property type="evidence" value="ECO:0007669"/>
    <property type="project" value="UniProtKB-KW"/>
</dbReference>
<protein>
    <recommendedName>
        <fullName evidence="1">DNA (cytosine-5-)-methyltransferase</fullName>
        <ecNumber evidence="1">2.1.1.37</ecNumber>
    </recommendedName>
</protein>
<dbReference type="InterPro" id="IPR050390">
    <property type="entry name" value="C5-Methyltransferase"/>
</dbReference>
<dbReference type="Gene3D" id="3.90.120.10">
    <property type="entry name" value="DNA Methylase, subunit A, domain 2"/>
    <property type="match status" value="1"/>
</dbReference>
<evidence type="ECO:0000313" key="8">
    <source>
        <dbReference type="EMBL" id="XDQ82000.1"/>
    </source>
</evidence>
<dbReference type="Pfam" id="PF19866">
    <property type="entry name" value="DUF6339"/>
    <property type="match status" value="1"/>
</dbReference>
<evidence type="ECO:0000256" key="2">
    <source>
        <dbReference type="ARBA" id="ARBA00022603"/>
    </source>
</evidence>